<feature type="compositionally biased region" description="Basic residues" evidence="1">
    <location>
        <begin position="66"/>
        <end position="80"/>
    </location>
</feature>
<evidence type="ECO:0000313" key="2">
    <source>
        <dbReference type="EMBL" id="CAI0551732.1"/>
    </source>
</evidence>
<gene>
    <name evidence="2" type="ORF">LITE_LOCUS46117</name>
</gene>
<dbReference type="Proteomes" id="UP001154282">
    <property type="component" value="Unassembled WGS sequence"/>
</dbReference>
<dbReference type="EMBL" id="CAMGYJ010000010">
    <property type="protein sequence ID" value="CAI0551732.1"/>
    <property type="molecule type" value="Genomic_DNA"/>
</dbReference>
<sequence length="127" mass="15369">MGRRRPPLLLQLLRRRSRRFHFRERPIFLRGTRLAQHAERRDKSDGRRVHHGARQGERQRPERVRVLRRPGGRRRPRRPHSPWASLPEVLEGHLSVHLSVRRHRPSRMGRLALRRPRAKFRLRRGGL</sequence>
<comment type="caution">
    <text evidence="2">The sequence shown here is derived from an EMBL/GenBank/DDBJ whole genome shotgun (WGS) entry which is preliminary data.</text>
</comment>
<organism evidence="2 3">
    <name type="scientific">Linum tenue</name>
    <dbReference type="NCBI Taxonomy" id="586396"/>
    <lineage>
        <taxon>Eukaryota</taxon>
        <taxon>Viridiplantae</taxon>
        <taxon>Streptophyta</taxon>
        <taxon>Embryophyta</taxon>
        <taxon>Tracheophyta</taxon>
        <taxon>Spermatophyta</taxon>
        <taxon>Magnoliopsida</taxon>
        <taxon>eudicotyledons</taxon>
        <taxon>Gunneridae</taxon>
        <taxon>Pentapetalae</taxon>
        <taxon>rosids</taxon>
        <taxon>fabids</taxon>
        <taxon>Malpighiales</taxon>
        <taxon>Linaceae</taxon>
        <taxon>Linum</taxon>
    </lineage>
</organism>
<evidence type="ECO:0000256" key="1">
    <source>
        <dbReference type="SAM" id="MobiDB-lite"/>
    </source>
</evidence>
<dbReference type="AlphaFoldDB" id="A0AAV0R1Z5"/>
<name>A0AAV0R1Z5_9ROSI</name>
<feature type="compositionally biased region" description="Basic and acidic residues" evidence="1">
    <location>
        <begin position="54"/>
        <end position="65"/>
    </location>
</feature>
<feature type="region of interest" description="Disordered" evidence="1">
    <location>
        <begin position="31"/>
        <end position="86"/>
    </location>
</feature>
<protein>
    <submittedName>
        <fullName evidence="2">Uncharacterized protein</fullName>
    </submittedName>
</protein>
<accession>A0AAV0R1Z5</accession>
<reference evidence="2" key="1">
    <citation type="submission" date="2022-08" db="EMBL/GenBank/DDBJ databases">
        <authorList>
            <person name="Gutierrez-Valencia J."/>
        </authorList>
    </citation>
    <scope>NUCLEOTIDE SEQUENCE</scope>
</reference>
<proteinExistence type="predicted"/>
<keyword evidence="3" id="KW-1185">Reference proteome</keyword>
<feature type="compositionally biased region" description="Basic and acidic residues" evidence="1">
    <location>
        <begin position="36"/>
        <end position="47"/>
    </location>
</feature>
<evidence type="ECO:0000313" key="3">
    <source>
        <dbReference type="Proteomes" id="UP001154282"/>
    </source>
</evidence>